<protein>
    <submittedName>
        <fullName evidence="1">Uncharacterized protein</fullName>
    </submittedName>
</protein>
<gene>
    <name evidence="1" type="ORF">ADEAN_000854200</name>
</gene>
<accession>A0A7G2CPJ0</accession>
<sequence>MQFQGGSHTTPTTTSSYATLRVDHMPSDHCRVWGQGDVANKSQQTERGTMTGNLTQVVAGVHYVCDNGVEAGPYAGVRQKTGHHSGSNVTISKSQPVVGVSVQYKPKEKEDLKALEEWL</sequence>
<reference evidence="1 2" key="1">
    <citation type="submission" date="2020-08" db="EMBL/GenBank/DDBJ databases">
        <authorList>
            <person name="Newling K."/>
            <person name="Davey J."/>
            <person name="Forrester S."/>
        </authorList>
    </citation>
    <scope>NUCLEOTIDE SEQUENCE [LARGE SCALE GENOMIC DNA]</scope>
    <source>
        <strain evidence="2">Crithidia deanei Carvalho (ATCC PRA-265)</strain>
    </source>
</reference>
<evidence type="ECO:0000313" key="2">
    <source>
        <dbReference type="Proteomes" id="UP000515908"/>
    </source>
</evidence>
<organism evidence="1 2">
    <name type="scientific">Angomonas deanei</name>
    <dbReference type="NCBI Taxonomy" id="59799"/>
    <lineage>
        <taxon>Eukaryota</taxon>
        <taxon>Discoba</taxon>
        <taxon>Euglenozoa</taxon>
        <taxon>Kinetoplastea</taxon>
        <taxon>Metakinetoplastina</taxon>
        <taxon>Trypanosomatida</taxon>
        <taxon>Trypanosomatidae</taxon>
        <taxon>Strigomonadinae</taxon>
        <taxon>Angomonas</taxon>
    </lineage>
</organism>
<evidence type="ECO:0000313" key="1">
    <source>
        <dbReference type="EMBL" id="CAD2221017.1"/>
    </source>
</evidence>
<dbReference type="VEuPathDB" id="TriTrypDB:ADEAN_000854200"/>
<keyword evidence="2" id="KW-1185">Reference proteome</keyword>
<dbReference type="EMBL" id="LR877163">
    <property type="protein sequence ID" value="CAD2221017.1"/>
    <property type="molecule type" value="Genomic_DNA"/>
</dbReference>
<dbReference type="Proteomes" id="UP000515908">
    <property type="component" value="Chromosome 19"/>
</dbReference>
<name>A0A7G2CPJ0_9TRYP</name>
<dbReference type="AlphaFoldDB" id="A0A7G2CPJ0"/>
<proteinExistence type="predicted"/>